<dbReference type="STRING" id="8090.ENSORLP00000042374"/>
<gene>
    <name evidence="2" type="primary">LOC101164183</name>
</gene>
<dbReference type="Bgee" id="ENSORLG00000023253">
    <property type="expression patterns" value="Expressed in gastrula and 14 other cell types or tissues"/>
</dbReference>
<sequence length="242" mass="28013">MLSFSRLSPENDNDLPKKQRPLATRINIHCLRHHCATLLANTEYGACCACFFALNMDKTLETESLEMRIEALENQINGERRIRSGKQVKCAESLARIQSALTNTANKRERVKILHKKIEDLMKYLDPQFTDHITVPDTIKLEFILAEEDSLLSQAALLEQVSSLQPLLDSTYIRDVPEHATKLHRLSQIHIKEQDQTEAQSQEVKKLFEEYNKMMFLLSKQFTQWDESLRTMEEAKGIRPVE</sequence>
<name>A0A3B3IKL1_ORYLA</name>
<dbReference type="GO" id="GO:0005869">
    <property type="term" value="C:dynactin complex"/>
    <property type="evidence" value="ECO:0000318"/>
    <property type="project" value="GO_Central"/>
</dbReference>
<evidence type="ECO:0000313" key="2">
    <source>
        <dbReference type="Ensembl" id="ENSORLP00000044585.1"/>
    </source>
</evidence>
<keyword evidence="1" id="KW-0175">Coiled coil</keyword>
<accession>A0A3B3IKL1</accession>
<dbReference type="Proteomes" id="UP000001038">
    <property type="component" value="Chromosome 16"/>
</dbReference>
<feature type="coiled-coil region" evidence="1">
    <location>
        <begin position="55"/>
        <end position="82"/>
    </location>
</feature>
<dbReference type="GO" id="GO:0061640">
    <property type="term" value="P:cytoskeleton-dependent cytokinesis"/>
    <property type="evidence" value="ECO:0000318"/>
    <property type="project" value="GO_Central"/>
</dbReference>
<dbReference type="GeneTree" id="ENSGT00390000016210"/>
<proteinExistence type="predicted"/>
<organism evidence="2 3">
    <name type="scientific">Oryzias latipes</name>
    <name type="common">Japanese rice fish</name>
    <name type="synonym">Japanese killifish</name>
    <dbReference type="NCBI Taxonomy" id="8090"/>
    <lineage>
        <taxon>Eukaryota</taxon>
        <taxon>Metazoa</taxon>
        <taxon>Chordata</taxon>
        <taxon>Craniata</taxon>
        <taxon>Vertebrata</taxon>
        <taxon>Euteleostomi</taxon>
        <taxon>Actinopterygii</taxon>
        <taxon>Neopterygii</taxon>
        <taxon>Teleostei</taxon>
        <taxon>Neoteleostei</taxon>
        <taxon>Acanthomorphata</taxon>
        <taxon>Ovalentaria</taxon>
        <taxon>Atherinomorphae</taxon>
        <taxon>Beloniformes</taxon>
        <taxon>Adrianichthyidae</taxon>
        <taxon>Oryziinae</taxon>
        <taxon>Oryzias</taxon>
    </lineage>
</organism>
<dbReference type="PANTHER" id="PTHR28360">
    <property type="entry name" value="DYNACTIN SUBUNIT 3"/>
    <property type="match status" value="1"/>
</dbReference>
<dbReference type="InterPro" id="IPR009991">
    <property type="entry name" value="DCTN3"/>
</dbReference>
<evidence type="ECO:0000313" key="3">
    <source>
        <dbReference type="Proteomes" id="UP000001038"/>
    </source>
</evidence>
<dbReference type="Pfam" id="PF07426">
    <property type="entry name" value="Dynactin_p22"/>
    <property type="match status" value="1"/>
</dbReference>
<protein>
    <submittedName>
        <fullName evidence="2">Dynactin 3 (p22)</fullName>
    </submittedName>
</protein>
<reference evidence="2 3" key="1">
    <citation type="journal article" date="2007" name="Nature">
        <title>The medaka draft genome and insights into vertebrate genome evolution.</title>
        <authorList>
            <person name="Kasahara M."/>
            <person name="Naruse K."/>
            <person name="Sasaki S."/>
            <person name="Nakatani Y."/>
            <person name="Qu W."/>
            <person name="Ahsan B."/>
            <person name="Yamada T."/>
            <person name="Nagayasu Y."/>
            <person name="Doi K."/>
            <person name="Kasai Y."/>
            <person name="Jindo T."/>
            <person name="Kobayashi D."/>
            <person name="Shimada A."/>
            <person name="Toyoda A."/>
            <person name="Kuroki Y."/>
            <person name="Fujiyama A."/>
            <person name="Sasaki T."/>
            <person name="Shimizu A."/>
            <person name="Asakawa S."/>
            <person name="Shimizu N."/>
            <person name="Hashimoto S."/>
            <person name="Yang J."/>
            <person name="Lee Y."/>
            <person name="Matsushima K."/>
            <person name="Sugano S."/>
            <person name="Sakaizumi M."/>
            <person name="Narita T."/>
            <person name="Ohishi K."/>
            <person name="Haga S."/>
            <person name="Ohta F."/>
            <person name="Nomoto H."/>
            <person name="Nogata K."/>
            <person name="Morishita T."/>
            <person name="Endo T."/>
            <person name="Shin-I T."/>
            <person name="Takeda H."/>
            <person name="Morishita S."/>
            <person name="Kohara Y."/>
        </authorList>
    </citation>
    <scope>NUCLEOTIDE SEQUENCE [LARGE SCALE GENOMIC DNA]</scope>
    <source>
        <strain evidence="2 3">Hd-rR</strain>
    </source>
</reference>
<dbReference type="AlphaFoldDB" id="A0A3B3IKL1"/>
<keyword evidence="3" id="KW-1185">Reference proteome</keyword>
<reference evidence="2" key="2">
    <citation type="submission" date="2025-05" db="UniProtKB">
        <authorList>
            <consortium name="Ensembl"/>
        </authorList>
    </citation>
    <scope>IDENTIFICATION</scope>
    <source>
        <strain evidence="2">Hd-rR</strain>
    </source>
</reference>
<dbReference type="Ensembl" id="ENSORLT00000044868.1">
    <property type="protein sequence ID" value="ENSORLP00000044585.1"/>
    <property type="gene ID" value="ENSORLG00000023253.1"/>
</dbReference>
<dbReference type="PANTHER" id="PTHR28360:SF1">
    <property type="entry name" value="DYNACTIN SUBUNIT 3"/>
    <property type="match status" value="1"/>
</dbReference>
<dbReference type="Ensembl" id="ENSORLT00000037152.1">
    <property type="protein sequence ID" value="ENSORLP00000035480.1"/>
    <property type="gene ID" value="ENSORLG00000023253.1"/>
</dbReference>
<dbReference type="Ensembl" id="ENSORLT00000035580.1">
    <property type="protein sequence ID" value="ENSORLP00000042374.1"/>
    <property type="gene ID" value="ENSORLG00000023253.1"/>
</dbReference>
<evidence type="ECO:0000256" key="1">
    <source>
        <dbReference type="SAM" id="Coils"/>
    </source>
</evidence>